<keyword evidence="5" id="KW-0489">Methyltransferase</keyword>
<reference evidence="6 7" key="1">
    <citation type="submission" date="2014-02" db="EMBL/GenBank/DDBJ databases">
        <title>Transposable element dynamics among asymbiotic and ectomycorrhizal Amanita fungi.</title>
        <authorList>
            <consortium name="DOE Joint Genome Institute"/>
            <person name="Hess J."/>
            <person name="Skrede I."/>
            <person name="Wolfe B."/>
            <person name="LaButti K."/>
            <person name="Ohm R.A."/>
            <person name="Grigoriev I.V."/>
            <person name="Pringle A."/>
        </authorList>
    </citation>
    <scope>NUCLEOTIDE SEQUENCE [LARGE SCALE GENOMIC DNA]</scope>
    <source>
        <strain evidence="6 7">SKay4041</strain>
    </source>
</reference>
<feature type="non-terminal residue" evidence="6">
    <location>
        <position position="1"/>
    </location>
</feature>
<comment type="caution">
    <text evidence="5">Lacks conserved residue(s) required for the propagation of feature annotation.</text>
</comment>
<accession>A0A2A9NS17</accession>
<keyword evidence="4 5" id="KW-0472">Membrane</keyword>
<dbReference type="PANTHER" id="PTHR43847">
    <property type="entry name" value="BLL3993 PROTEIN"/>
    <property type="match status" value="1"/>
</dbReference>
<evidence type="ECO:0000256" key="2">
    <source>
        <dbReference type="ARBA" id="ARBA00022692"/>
    </source>
</evidence>
<organism evidence="6 7">
    <name type="scientific">Amanita thiersii Skay4041</name>
    <dbReference type="NCBI Taxonomy" id="703135"/>
    <lineage>
        <taxon>Eukaryota</taxon>
        <taxon>Fungi</taxon>
        <taxon>Dikarya</taxon>
        <taxon>Basidiomycota</taxon>
        <taxon>Agaricomycotina</taxon>
        <taxon>Agaricomycetes</taxon>
        <taxon>Agaricomycetidae</taxon>
        <taxon>Agaricales</taxon>
        <taxon>Pluteineae</taxon>
        <taxon>Amanitaceae</taxon>
        <taxon>Amanita</taxon>
    </lineage>
</organism>
<dbReference type="Proteomes" id="UP000242287">
    <property type="component" value="Unassembled WGS sequence"/>
</dbReference>
<dbReference type="AlphaFoldDB" id="A0A2A9NS17"/>
<evidence type="ECO:0000313" key="7">
    <source>
        <dbReference type="Proteomes" id="UP000242287"/>
    </source>
</evidence>
<dbReference type="GO" id="GO:0032259">
    <property type="term" value="P:methylation"/>
    <property type="evidence" value="ECO:0007669"/>
    <property type="project" value="UniProtKB-KW"/>
</dbReference>
<dbReference type="InterPro" id="IPR052527">
    <property type="entry name" value="Metal_cation-efflux_comp"/>
</dbReference>
<keyword evidence="5" id="KW-0256">Endoplasmic reticulum</keyword>
<dbReference type="PANTHER" id="PTHR43847:SF1">
    <property type="entry name" value="BLL3993 PROTEIN"/>
    <property type="match status" value="1"/>
</dbReference>
<keyword evidence="5" id="KW-0808">Transferase</keyword>
<dbReference type="OrthoDB" id="422086at2759"/>
<keyword evidence="7" id="KW-1185">Reference proteome</keyword>
<evidence type="ECO:0000256" key="1">
    <source>
        <dbReference type="ARBA" id="ARBA00004141"/>
    </source>
</evidence>
<comment type="subcellular location">
    <subcellularLocation>
        <location evidence="5">Endoplasmic reticulum membrane</location>
        <topology evidence="5">Multi-pass membrane protein</topology>
    </subcellularLocation>
    <subcellularLocation>
        <location evidence="1">Membrane</location>
        <topology evidence="1">Multi-pass membrane protein</topology>
    </subcellularLocation>
</comment>
<keyword evidence="3 5" id="KW-1133">Transmembrane helix</keyword>
<dbReference type="GO" id="GO:0004671">
    <property type="term" value="F:protein C-terminal S-isoprenylcysteine carboxyl O-methyltransferase activity"/>
    <property type="evidence" value="ECO:0007669"/>
    <property type="project" value="UniProtKB-EC"/>
</dbReference>
<gene>
    <name evidence="6" type="ORF">AMATHDRAFT_145005</name>
</gene>
<comment type="catalytic activity">
    <reaction evidence="5">
        <text>[protein]-C-terminal S-[(2E,6E)-farnesyl]-L-cysteine + S-adenosyl-L-methionine = [protein]-C-terminal S-[(2E,6E)-farnesyl]-L-cysteine methyl ester + S-adenosyl-L-homocysteine</text>
        <dbReference type="Rhea" id="RHEA:21672"/>
        <dbReference type="Rhea" id="RHEA-COMP:12125"/>
        <dbReference type="Rhea" id="RHEA-COMP:12126"/>
        <dbReference type="ChEBI" id="CHEBI:57856"/>
        <dbReference type="ChEBI" id="CHEBI:59789"/>
        <dbReference type="ChEBI" id="CHEBI:90510"/>
        <dbReference type="ChEBI" id="CHEBI:90511"/>
        <dbReference type="EC" id="2.1.1.100"/>
    </reaction>
</comment>
<keyword evidence="5" id="KW-0949">S-adenosyl-L-methionine</keyword>
<evidence type="ECO:0000256" key="5">
    <source>
        <dbReference type="RuleBase" id="RU362022"/>
    </source>
</evidence>
<dbReference type="InterPro" id="IPR007269">
    <property type="entry name" value="ICMT_MeTrfase"/>
</dbReference>
<evidence type="ECO:0000313" key="6">
    <source>
        <dbReference type="EMBL" id="PFH50453.1"/>
    </source>
</evidence>
<name>A0A2A9NS17_9AGAR</name>
<comment type="similarity">
    <text evidence="5">Belongs to the class VI-like SAM-binding methyltransferase superfamily. Isoprenylcysteine carboxyl methyltransferase family.</text>
</comment>
<dbReference type="Pfam" id="PF04140">
    <property type="entry name" value="ICMT"/>
    <property type="match status" value="1"/>
</dbReference>
<evidence type="ECO:0000256" key="3">
    <source>
        <dbReference type="ARBA" id="ARBA00022989"/>
    </source>
</evidence>
<keyword evidence="2 5" id="KW-0812">Transmembrane</keyword>
<evidence type="ECO:0000256" key="4">
    <source>
        <dbReference type="ARBA" id="ARBA00023136"/>
    </source>
</evidence>
<sequence>LLWSATLAEAAAVIARAYPSLPISNILRSATHFEGRDGRNMRFTTIRLIACLLAIAGSGIRMWCYRELGKHFTFELGLQKDHKLITTGPYSIVRHPSYTAAILNNIALIGLYGTRGSWLRESGVLETPMGKLAVAIELSFVAAISVALLKRIKEEDGVLRKQFGNQWDAWAAKVPYVLLPGVI</sequence>
<dbReference type="EMBL" id="KZ302003">
    <property type="protein sequence ID" value="PFH50453.1"/>
    <property type="molecule type" value="Genomic_DNA"/>
</dbReference>
<dbReference type="STRING" id="703135.A0A2A9NS17"/>
<dbReference type="Gene3D" id="1.20.120.1630">
    <property type="match status" value="1"/>
</dbReference>
<feature type="transmembrane region" description="Helical" evidence="5">
    <location>
        <begin position="45"/>
        <end position="63"/>
    </location>
</feature>
<dbReference type="GO" id="GO:0005789">
    <property type="term" value="C:endoplasmic reticulum membrane"/>
    <property type="evidence" value="ECO:0007669"/>
    <property type="project" value="UniProtKB-SubCell"/>
</dbReference>
<protein>
    <recommendedName>
        <fullName evidence="5">Protein-S-isoprenylcysteine O-methyltransferase</fullName>
        <ecNumber evidence="5">2.1.1.100</ecNumber>
    </recommendedName>
</protein>
<dbReference type="EC" id="2.1.1.100" evidence="5"/>
<proteinExistence type="inferred from homology"/>